<accession>A0LCG7</accession>
<keyword evidence="2 5" id="KW-0808">Transferase</keyword>
<comment type="function">
    <text evidence="5">Catalyzes the irreversible transfer of a propylamine group from the amino donor S-adenosylmethioninamine (decarboxy-AdoMet) to putrescine (1,4-diaminobutane) to yield spermidine.</text>
</comment>
<sequence length="529" mass="58780">MQNNLEHAPHGDAARSLDLATLVYAVFTAGLCSIIYELLIATTVVYFLGDSVRYFSLTIGLYMASMGAGAYLSKYMQGVLLHKLIVAEIILGLVGGFCVPLLYLAFTYEALFLPLYVVLTLTVGFLIGLEVPLLTRILEGYDSLRVSIAHVLSLDYLGALVATVAFPLLLLPLFGIFRSGLFFGLVNMSIAVLLLWRFGSRLGSHRIKSYRLAAWSITLAIGAGLLFAQVLLQAWNQSVYRDRILHTEHTAYQEVVLTKRRDDLRLYLNGALQFSTSDEFRYHEALVHLPMAYVQAAKARGPLSVLVLGGGDGMAVRELLRYNRIERITLVDLDERVLKLATENPYLRQANAASLSRDERVKIRVGDAMRFLQERAALFDLIVADLPDPSSTETARLYSRAFYRLARSNLAPAGVFVTQATSPFHAREAFWTTHATVADVFAQARPYHLLVPSFGDWGFVMAGGAVLQTPLEQVVKDFPPGLRHLRPAMATGMFMFGKDVEDPGQLGISTLDQPQVLERYRAGWRHWGG</sequence>
<comment type="catalytic activity">
    <reaction evidence="5">
        <text>S-adenosyl 3-(methylsulfanyl)propylamine + putrescine = S-methyl-5'-thioadenosine + spermidine + H(+)</text>
        <dbReference type="Rhea" id="RHEA:12721"/>
        <dbReference type="ChEBI" id="CHEBI:15378"/>
        <dbReference type="ChEBI" id="CHEBI:17509"/>
        <dbReference type="ChEBI" id="CHEBI:57443"/>
        <dbReference type="ChEBI" id="CHEBI:57834"/>
        <dbReference type="ChEBI" id="CHEBI:326268"/>
        <dbReference type="EC" id="2.5.1.16"/>
    </reaction>
</comment>
<keyword evidence="5" id="KW-1133">Transmembrane helix</keyword>
<evidence type="ECO:0000256" key="3">
    <source>
        <dbReference type="ARBA" id="ARBA00023066"/>
    </source>
</evidence>
<evidence type="ECO:0000313" key="9">
    <source>
        <dbReference type="Proteomes" id="UP000002586"/>
    </source>
</evidence>
<dbReference type="InterPro" id="IPR030374">
    <property type="entry name" value="PABS"/>
</dbReference>
<name>A0LCG7_MAGMM</name>
<keyword evidence="4 5" id="KW-0620">Polyamine biosynthesis</keyword>
<dbReference type="eggNOG" id="COG4262">
    <property type="taxonomic scope" value="Bacteria"/>
</dbReference>
<dbReference type="AlphaFoldDB" id="A0LCG7"/>
<feature type="transmembrane region" description="Helical" evidence="5">
    <location>
        <begin position="112"/>
        <end position="135"/>
    </location>
</feature>
<comment type="caution">
    <text evidence="5">Lacks conserved residue(s) required for the propagation of feature annotation.</text>
</comment>
<feature type="active site" description="Proton acceptor" evidence="5 6">
    <location>
        <position position="385"/>
    </location>
</feature>
<feature type="binding site" evidence="5">
    <location>
        <begin position="367"/>
        <end position="368"/>
    </location>
    <ligand>
        <name>S-methyl-5'-thioadenosine</name>
        <dbReference type="ChEBI" id="CHEBI:17509"/>
    </ligand>
</feature>
<dbReference type="NCBIfam" id="NF002956">
    <property type="entry name" value="PRK03612.1"/>
    <property type="match status" value="1"/>
</dbReference>
<feature type="transmembrane region" description="Helical" evidence="5">
    <location>
        <begin position="212"/>
        <end position="235"/>
    </location>
</feature>
<comment type="similarity">
    <text evidence="1 5">Belongs to the spermidine/spermine synthase family.</text>
</comment>
<feature type="binding site" evidence="5">
    <location>
        <position position="253"/>
    </location>
    <ligand>
        <name>S-methyl-5'-thioadenosine</name>
        <dbReference type="ChEBI" id="CHEBI:17509"/>
    </ligand>
</feature>
<comment type="pathway">
    <text evidence="5">Amine and polyamine biosynthesis; spermidine biosynthesis; spermidine from putrescine: step 1/1.</text>
</comment>
<dbReference type="STRING" id="156889.Mmc1_3170"/>
<reference evidence="9" key="1">
    <citation type="journal article" date="2009" name="Appl. Environ. Microbiol.">
        <title>Complete genome sequence of the chemolithoautotrophic marine magnetotactic coccus strain MC-1.</title>
        <authorList>
            <person name="Schubbe S."/>
            <person name="Williams T.J."/>
            <person name="Xie G."/>
            <person name="Kiss H.E."/>
            <person name="Brettin T.S."/>
            <person name="Martinez D."/>
            <person name="Ross C.A."/>
            <person name="Schuler D."/>
            <person name="Cox B.L."/>
            <person name="Nealson K.H."/>
            <person name="Bazylinski D.A."/>
        </authorList>
    </citation>
    <scope>NUCLEOTIDE SEQUENCE [LARGE SCALE GENOMIC DNA]</scope>
    <source>
        <strain evidence="9">ATCC BAA-1437 / JCM 17883 / MC-1</strain>
    </source>
</reference>
<feature type="transmembrane region" description="Helical" evidence="5">
    <location>
        <begin position="181"/>
        <end position="200"/>
    </location>
</feature>
<evidence type="ECO:0000259" key="7">
    <source>
        <dbReference type="PROSITE" id="PS51006"/>
    </source>
</evidence>
<dbReference type="PROSITE" id="PS51006">
    <property type="entry name" value="PABS_2"/>
    <property type="match status" value="1"/>
</dbReference>
<dbReference type="Gene3D" id="3.40.50.150">
    <property type="entry name" value="Vaccinia Virus protein VP39"/>
    <property type="match status" value="1"/>
</dbReference>
<dbReference type="KEGG" id="mgm:Mmc1_3170"/>
<protein>
    <recommendedName>
        <fullName evidence="5">Polyamine aminopropyltransferase</fullName>
    </recommendedName>
    <alternativeName>
        <fullName evidence="5">Putrescine aminopropyltransferase</fullName>
        <shortName evidence="5">PAPT</shortName>
    </alternativeName>
    <alternativeName>
        <fullName evidence="5">Spermidine synthase</fullName>
        <shortName evidence="5">SPDS</shortName>
        <shortName evidence="5">SPDSY</shortName>
        <ecNumber evidence="5">2.5.1.16</ecNumber>
    </alternativeName>
</protein>
<feature type="transmembrane region" description="Helical" evidence="5">
    <location>
        <begin position="84"/>
        <end position="106"/>
    </location>
</feature>
<feature type="binding site" evidence="5">
    <location>
        <position position="312"/>
    </location>
    <ligand>
        <name>spermidine</name>
        <dbReference type="ChEBI" id="CHEBI:57834"/>
    </ligand>
</feature>
<evidence type="ECO:0000256" key="1">
    <source>
        <dbReference type="ARBA" id="ARBA00007867"/>
    </source>
</evidence>
<keyword evidence="3 5" id="KW-0745">Spermidine biosynthesis</keyword>
<feature type="transmembrane region" description="Helical" evidence="5">
    <location>
        <begin position="21"/>
        <end position="48"/>
    </location>
</feature>
<dbReference type="UniPathway" id="UPA00248">
    <property type="reaction ID" value="UER00314"/>
</dbReference>
<proteinExistence type="inferred from homology"/>
<dbReference type="HOGENOM" id="CLU_034289_1_0_5"/>
<dbReference type="OrthoDB" id="9793120at2"/>
<comment type="subunit">
    <text evidence="5">Homodimer or homotetramer.</text>
</comment>
<dbReference type="Proteomes" id="UP000002586">
    <property type="component" value="Chromosome"/>
</dbReference>
<keyword evidence="5" id="KW-0472">Membrane</keyword>
<evidence type="ECO:0000256" key="6">
    <source>
        <dbReference type="PROSITE-ProRule" id="PRU00354"/>
    </source>
</evidence>
<feature type="binding site" evidence="5">
    <location>
        <position position="283"/>
    </location>
    <ligand>
        <name>spermidine</name>
        <dbReference type="ChEBI" id="CHEBI:57834"/>
    </ligand>
</feature>
<dbReference type="GO" id="GO:0010487">
    <property type="term" value="F:thermospermine synthase activity"/>
    <property type="evidence" value="ECO:0007669"/>
    <property type="project" value="UniProtKB-ARBA"/>
</dbReference>
<keyword evidence="5" id="KW-1003">Cell membrane</keyword>
<feature type="binding site" evidence="5">
    <location>
        <position position="332"/>
    </location>
    <ligand>
        <name>S-methyl-5'-thioadenosine</name>
        <dbReference type="ChEBI" id="CHEBI:17509"/>
    </ligand>
</feature>
<dbReference type="PROSITE" id="PS01330">
    <property type="entry name" value="PABS_1"/>
    <property type="match status" value="1"/>
</dbReference>
<keyword evidence="5" id="KW-0812">Transmembrane</keyword>
<keyword evidence="9" id="KW-1185">Reference proteome</keyword>
<dbReference type="PANTHER" id="PTHR43317:SF1">
    <property type="entry name" value="THERMOSPERMINE SYNTHASE ACAULIS5"/>
    <property type="match status" value="1"/>
</dbReference>
<dbReference type="GO" id="GO:0005886">
    <property type="term" value="C:plasma membrane"/>
    <property type="evidence" value="ECO:0007669"/>
    <property type="project" value="UniProtKB-SubCell"/>
</dbReference>
<dbReference type="GO" id="GO:0004766">
    <property type="term" value="F:spermidine synthase activity"/>
    <property type="evidence" value="ECO:0007669"/>
    <property type="project" value="UniProtKB-UniRule"/>
</dbReference>
<feature type="transmembrane region" description="Helical" evidence="5">
    <location>
        <begin position="156"/>
        <end position="175"/>
    </location>
</feature>
<dbReference type="CDD" id="cd02440">
    <property type="entry name" value="AdoMet_MTases"/>
    <property type="match status" value="1"/>
</dbReference>
<dbReference type="InterPro" id="IPR030373">
    <property type="entry name" value="PABS_CS"/>
</dbReference>
<dbReference type="PANTHER" id="PTHR43317">
    <property type="entry name" value="THERMOSPERMINE SYNTHASE ACAULIS5"/>
    <property type="match status" value="1"/>
</dbReference>
<dbReference type="GO" id="GO:0008295">
    <property type="term" value="P:spermidine biosynthetic process"/>
    <property type="evidence" value="ECO:0007669"/>
    <property type="project" value="UniProtKB-UniRule"/>
</dbReference>
<dbReference type="SUPFAM" id="SSF53335">
    <property type="entry name" value="S-adenosyl-L-methionine-dependent methyltransferases"/>
    <property type="match status" value="1"/>
</dbReference>
<dbReference type="EC" id="2.5.1.16" evidence="5"/>
<reference evidence="8 9" key="2">
    <citation type="journal article" date="2012" name="Int. J. Syst. Evol. Microbiol.">
        <title>Magnetococcus marinus gen. nov., sp. nov., a marine, magnetotactic bacterium that represents a novel lineage (Magnetococcaceae fam. nov.; Magnetococcales ord. nov.) at the base of the Alphaproteobacteria.</title>
        <authorList>
            <person name="Bazylinski D.A."/>
            <person name="Williams T.J."/>
            <person name="Lefevre C.T."/>
            <person name="Berg R.J."/>
            <person name="Zhang C.L."/>
            <person name="Bowser S.S."/>
            <person name="Dean A.J."/>
            <person name="Beveridge T.J."/>
        </authorList>
    </citation>
    <scope>NUCLEOTIDE SEQUENCE [LARGE SCALE GENOMIC DNA]</scope>
    <source>
        <strain evidence="9">ATCC BAA-1437 / JCM 17883 / MC-1</strain>
    </source>
</reference>
<dbReference type="EMBL" id="CP000471">
    <property type="protein sequence ID" value="ABK45660.1"/>
    <property type="molecule type" value="Genomic_DNA"/>
</dbReference>
<evidence type="ECO:0000313" key="8">
    <source>
        <dbReference type="EMBL" id="ABK45660.1"/>
    </source>
</evidence>
<dbReference type="Pfam" id="PF01564">
    <property type="entry name" value="Spermine_synth"/>
    <property type="match status" value="1"/>
</dbReference>
<dbReference type="InterPro" id="IPR001045">
    <property type="entry name" value="Spermi_synthase"/>
</dbReference>
<feature type="domain" description="PABS" evidence="7">
    <location>
        <begin position="223"/>
        <end position="464"/>
    </location>
</feature>
<dbReference type="RefSeq" id="WP_011714723.1">
    <property type="nucleotide sequence ID" value="NC_008576.1"/>
</dbReference>
<gene>
    <name evidence="5" type="primary">speE</name>
    <name evidence="8" type="ordered locus">Mmc1_3170</name>
</gene>
<evidence type="ECO:0000256" key="5">
    <source>
        <dbReference type="HAMAP-Rule" id="MF_00198"/>
    </source>
</evidence>
<feature type="transmembrane region" description="Helical" evidence="5">
    <location>
        <begin position="54"/>
        <end position="72"/>
    </location>
</feature>
<dbReference type="HAMAP" id="MF_00198">
    <property type="entry name" value="Spermidine_synth"/>
    <property type="match status" value="1"/>
</dbReference>
<organism evidence="8 9">
    <name type="scientific">Magnetococcus marinus (strain ATCC BAA-1437 / JCM 17883 / MC-1)</name>
    <dbReference type="NCBI Taxonomy" id="156889"/>
    <lineage>
        <taxon>Bacteria</taxon>
        <taxon>Pseudomonadati</taxon>
        <taxon>Pseudomonadota</taxon>
        <taxon>Magnetococcia</taxon>
        <taxon>Magnetococcales</taxon>
        <taxon>Magnetococcaceae</taxon>
        <taxon>Magnetococcus</taxon>
    </lineage>
</organism>
<dbReference type="InterPro" id="IPR029063">
    <property type="entry name" value="SAM-dependent_MTases_sf"/>
</dbReference>
<comment type="subcellular location">
    <subcellularLocation>
        <location evidence="5">Cell membrane</location>
        <topology evidence="5">Multi-pass membrane protein</topology>
    </subcellularLocation>
</comment>
<evidence type="ECO:0000256" key="2">
    <source>
        <dbReference type="ARBA" id="ARBA00022679"/>
    </source>
</evidence>
<evidence type="ECO:0000256" key="4">
    <source>
        <dbReference type="ARBA" id="ARBA00023115"/>
    </source>
</evidence>